<dbReference type="Pfam" id="PF04241">
    <property type="entry name" value="DUF423"/>
    <property type="match status" value="1"/>
</dbReference>
<dbReference type="GO" id="GO:0005886">
    <property type="term" value="C:plasma membrane"/>
    <property type="evidence" value="ECO:0007669"/>
    <property type="project" value="TreeGrafter"/>
</dbReference>
<dbReference type="AlphaFoldDB" id="A0A1E2UYV3"/>
<comment type="caution">
    <text evidence="7">The sequence shown here is derived from an EMBL/GenBank/DDBJ whole genome shotgun (WGS) entry which is preliminary data.</text>
</comment>
<evidence type="ECO:0000256" key="2">
    <source>
        <dbReference type="ARBA" id="ARBA00009694"/>
    </source>
</evidence>
<evidence type="ECO:0000256" key="5">
    <source>
        <dbReference type="ARBA" id="ARBA00023136"/>
    </source>
</evidence>
<reference evidence="7 8" key="1">
    <citation type="submission" date="2016-03" db="EMBL/GenBank/DDBJ databases">
        <title>Chemosynthetic sulphur-oxidizing symbionts of marine invertebrate animals are capable of nitrogen fixation.</title>
        <authorList>
            <person name="Petersen J.M."/>
            <person name="Kemper A."/>
            <person name="Gruber-Vodicka H."/>
            <person name="Cardini U."/>
            <person name="Geest Mvander."/>
            <person name="Kleiner M."/>
            <person name="Bulgheresi S."/>
            <person name="Fussmann M."/>
            <person name="Herbold C."/>
            <person name="Seah B.K.B."/>
            <person name="Antony C.Paul."/>
            <person name="Liu D."/>
            <person name="Belitz A."/>
            <person name="Weber M."/>
        </authorList>
    </citation>
    <scope>NUCLEOTIDE SEQUENCE [LARGE SCALE GENOMIC DNA]</scope>
    <source>
        <strain evidence="7">G_D</strain>
    </source>
</reference>
<keyword evidence="4 6" id="KW-1133">Transmembrane helix</keyword>
<evidence type="ECO:0000256" key="4">
    <source>
        <dbReference type="ARBA" id="ARBA00022989"/>
    </source>
</evidence>
<proteinExistence type="inferred from homology"/>
<organism evidence="7 8">
    <name type="scientific">Candidatus Thiodiazotropha endoloripes</name>
    <dbReference type="NCBI Taxonomy" id="1818881"/>
    <lineage>
        <taxon>Bacteria</taxon>
        <taxon>Pseudomonadati</taxon>
        <taxon>Pseudomonadota</taxon>
        <taxon>Gammaproteobacteria</taxon>
        <taxon>Chromatiales</taxon>
        <taxon>Sedimenticolaceae</taxon>
        <taxon>Candidatus Thiodiazotropha</taxon>
    </lineage>
</organism>
<keyword evidence="8" id="KW-1185">Reference proteome</keyword>
<evidence type="ECO:0000256" key="1">
    <source>
        <dbReference type="ARBA" id="ARBA00004141"/>
    </source>
</evidence>
<dbReference type="STRING" id="1818881.A3196_03115"/>
<dbReference type="RefSeq" id="WP_068988961.1">
    <property type="nucleotide sequence ID" value="NZ_LVJW01000006.1"/>
</dbReference>
<dbReference type="OrthoDB" id="9802121at2"/>
<evidence type="ECO:0000313" key="8">
    <source>
        <dbReference type="Proteomes" id="UP000094849"/>
    </source>
</evidence>
<comment type="subcellular location">
    <subcellularLocation>
        <location evidence="1">Membrane</location>
        <topology evidence="1">Multi-pass membrane protein</topology>
    </subcellularLocation>
</comment>
<comment type="similarity">
    <text evidence="2">Belongs to the UPF0382 family.</text>
</comment>
<evidence type="ECO:0000256" key="3">
    <source>
        <dbReference type="ARBA" id="ARBA00022692"/>
    </source>
</evidence>
<feature type="transmembrane region" description="Helical" evidence="6">
    <location>
        <begin position="96"/>
        <end position="120"/>
    </location>
</feature>
<name>A0A1E2UYV3_9GAMM</name>
<gene>
    <name evidence="7" type="ORF">A3196_03115</name>
</gene>
<evidence type="ECO:0000256" key="6">
    <source>
        <dbReference type="SAM" id="Phobius"/>
    </source>
</evidence>
<dbReference type="PANTHER" id="PTHR43461:SF1">
    <property type="entry name" value="TRANSMEMBRANE PROTEIN 256"/>
    <property type="match status" value="1"/>
</dbReference>
<dbReference type="PANTHER" id="PTHR43461">
    <property type="entry name" value="TRANSMEMBRANE PROTEIN 256"/>
    <property type="match status" value="1"/>
</dbReference>
<protein>
    <recommendedName>
        <fullName evidence="9">DUF423 domain-containing protein</fullName>
    </recommendedName>
</protein>
<sequence length="128" mass="13874">MARRFIIIAGISGLLLVTLGAFGAHALERAIPATHMVWWQKAVHYQGLHTLALLAVGVLILHHPVRALLLSGWLFLAGILLFSGSLYVMALTDLRSLALLTPIGGTAFIAGWLTLVIGAWRLPDLHPR</sequence>
<evidence type="ECO:0008006" key="9">
    <source>
        <dbReference type="Google" id="ProtNLM"/>
    </source>
</evidence>
<dbReference type="InterPro" id="IPR006696">
    <property type="entry name" value="DUF423"/>
</dbReference>
<evidence type="ECO:0000313" key="7">
    <source>
        <dbReference type="EMBL" id="ODB95831.1"/>
    </source>
</evidence>
<keyword evidence="5 6" id="KW-0472">Membrane</keyword>
<accession>A0A1E2UYV3</accession>
<feature type="transmembrane region" description="Helical" evidence="6">
    <location>
        <begin position="42"/>
        <end position="61"/>
    </location>
</feature>
<dbReference type="EMBL" id="LVJZ01000003">
    <property type="protein sequence ID" value="ODB95831.1"/>
    <property type="molecule type" value="Genomic_DNA"/>
</dbReference>
<dbReference type="Proteomes" id="UP000094849">
    <property type="component" value="Unassembled WGS sequence"/>
</dbReference>
<keyword evidence="3 6" id="KW-0812">Transmembrane</keyword>
<feature type="transmembrane region" description="Helical" evidence="6">
    <location>
        <begin position="68"/>
        <end position="90"/>
    </location>
</feature>